<proteinExistence type="predicted"/>
<accession>A0A146G7T6</accession>
<dbReference type="InParanoid" id="A0A146G7T6"/>
<comment type="caution">
    <text evidence="1">The sequence shown here is derived from an EMBL/GenBank/DDBJ whole genome shotgun (WGS) entry which is preliminary data.</text>
</comment>
<organism evidence="1 2">
    <name type="scientific">Terrimicrobium sacchariphilum</name>
    <dbReference type="NCBI Taxonomy" id="690879"/>
    <lineage>
        <taxon>Bacteria</taxon>
        <taxon>Pseudomonadati</taxon>
        <taxon>Verrucomicrobiota</taxon>
        <taxon>Terrimicrobiia</taxon>
        <taxon>Terrimicrobiales</taxon>
        <taxon>Terrimicrobiaceae</taxon>
        <taxon>Terrimicrobium</taxon>
    </lineage>
</organism>
<dbReference type="EMBL" id="BDCO01000002">
    <property type="protein sequence ID" value="GAT33412.1"/>
    <property type="molecule type" value="Genomic_DNA"/>
</dbReference>
<dbReference type="AlphaFoldDB" id="A0A146G7T6"/>
<keyword evidence="2" id="KW-1185">Reference proteome</keyword>
<sequence>MNNKQIACVIVLIMLLGLLQVTSWMNSRMVKMQGEAASATQAADLASIQLMGEQRQLEELKKSSRNLIDFLNTWQPYFAQTDSSQNAELRISLRIKQDNLVSLSQRYEVASIKNNKSLPYVMRAHLSFEDNYARLLNWFGAIETELPTLRISSLRIAPGTGESDLKIDAILEQPISSTR</sequence>
<reference evidence="2" key="1">
    <citation type="journal article" date="2017" name="Genome Announc.">
        <title>Draft Genome Sequence of Terrimicrobium sacchariphilum NM-5T, a Facultative Anaerobic Soil Bacterium of the Class Spartobacteria.</title>
        <authorList>
            <person name="Qiu Y.L."/>
            <person name="Tourlousse D.M."/>
            <person name="Matsuura N."/>
            <person name="Ohashi A."/>
            <person name="Sekiguchi Y."/>
        </authorList>
    </citation>
    <scope>NUCLEOTIDE SEQUENCE [LARGE SCALE GENOMIC DNA]</scope>
    <source>
        <strain evidence="2">NM-5</strain>
    </source>
</reference>
<dbReference type="RefSeq" id="WP_075079146.1">
    <property type="nucleotide sequence ID" value="NZ_BDCO01000002.1"/>
</dbReference>
<protein>
    <submittedName>
        <fullName evidence="1">Uncharacterized protein</fullName>
    </submittedName>
</protein>
<name>A0A146G7T6_TERSA</name>
<dbReference type="Proteomes" id="UP000076023">
    <property type="component" value="Unassembled WGS sequence"/>
</dbReference>
<dbReference type="OrthoDB" id="190259at2"/>
<evidence type="ECO:0000313" key="2">
    <source>
        <dbReference type="Proteomes" id="UP000076023"/>
    </source>
</evidence>
<dbReference type="STRING" id="690879.TSACC_21828"/>
<gene>
    <name evidence="1" type="ORF">TSACC_21828</name>
</gene>
<evidence type="ECO:0000313" key="1">
    <source>
        <dbReference type="EMBL" id="GAT33412.1"/>
    </source>
</evidence>